<evidence type="ECO:0000259" key="2">
    <source>
        <dbReference type="Pfam" id="PF08239"/>
    </source>
</evidence>
<protein>
    <recommendedName>
        <fullName evidence="2">SH3b domain-containing protein</fullName>
    </recommendedName>
</protein>
<comment type="caution">
    <text evidence="3">The sequence shown here is derived from an EMBL/GenBank/DDBJ whole genome shotgun (WGS) entry which is preliminary data.</text>
</comment>
<dbReference type="Gene3D" id="2.30.30.40">
    <property type="entry name" value="SH3 Domains"/>
    <property type="match status" value="1"/>
</dbReference>
<dbReference type="EMBL" id="MNUV01000061">
    <property type="protein sequence ID" value="OIO06781.1"/>
    <property type="molecule type" value="Genomic_DNA"/>
</dbReference>
<dbReference type="Pfam" id="PF08239">
    <property type="entry name" value="SH3_3"/>
    <property type="match status" value="1"/>
</dbReference>
<feature type="chain" id="PRO_5012023590" description="SH3b domain-containing protein" evidence="1">
    <location>
        <begin position="26"/>
        <end position="451"/>
    </location>
</feature>
<name>A0A1J4T7H1_9BACT</name>
<feature type="signal peptide" evidence="1">
    <location>
        <begin position="1"/>
        <end position="25"/>
    </location>
</feature>
<feature type="domain" description="SH3b" evidence="2">
    <location>
        <begin position="63"/>
        <end position="101"/>
    </location>
</feature>
<evidence type="ECO:0000313" key="3">
    <source>
        <dbReference type="EMBL" id="OIO06781.1"/>
    </source>
</evidence>
<keyword evidence="1" id="KW-0732">Signal</keyword>
<proteinExistence type="predicted"/>
<organism evidence="3 4">
    <name type="scientific">Candidatus Falkowbacteria bacterium CG1_02_41_21</name>
    <dbReference type="NCBI Taxonomy" id="1805147"/>
    <lineage>
        <taxon>Bacteria</taxon>
        <taxon>Candidatus Falkowiibacteriota</taxon>
    </lineage>
</organism>
<dbReference type="InterPro" id="IPR003646">
    <property type="entry name" value="SH3-like_bac-type"/>
</dbReference>
<gene>
    <name evidence="3" type="ORF">AUJ35_03330</name>
</gene>
<sequence>MKKIKIWGGLFALVLVLALAGSALANESTPSEYACNQDPMYTRDFNGQVTISARLRDMPCMDESAVIRVLAKDKVIKVIGEMDGWYKVKDSDGQTGWVGATLIKSTEAAVTSDAGEAATDTGLAARLKGYILLQVEQHGEAWYVNPVNSFRYFLKDGETAFNVMRKMGLGISTANLEKLKAKEKSLVDRLKGRIVLQVENHGEAYYVNPVTGTLSYLKNGWEAYNVMRNLSLGIKDSDLSQIESQDVEEYDSESATADNSGNSIALTGVLSGPKANLAWTLNNMTSSLGFKVVMADHENPVYPGDEYHYYTDANLRTDAWDNLAAGTYYFRVCEYLGGKCGVYSNNIKLIVPDTAANSESDGSITLTGSVNEEGIGILNWTLNDMTSPLGFKVVAAGHENPVYPGDTYHYYSDADLRTDSWSDLSGTSYFRVCEYLGGKCGVYSNNITLEF</sequence>
<evidence type="ECO:0000256" key="1">
    <source>
        <dbReference type="SAM" id="SignalP"/>
    </source>
</evidence>
<reference evidence="3 4" key="1">
    <citation type="journal article" date="2016" name="Environ. Microbiol.">
        <title>Genomic resolution of a cold subsurface aquifer community provides metabolic insights for novel microbes adapted to high CO concentrations.</title>
        <authorList>
            <person name="Probst A.J."/>
            <person name="Castelle C.J."/>
            <person name="Singh A."/>
            <person name="Brown C.T."/>
            <person name="Anantharaman K."/>
            <person name="Sharon I."/>
            <person name="Hug L.A."/>
            <person name="Burstein D."/>
            <person name="Emerson J.B."/>
            <person name="Thomas B.C."/>
            <person name="Banfield J.F."/>
        </authorList>
    </citation>
    <scope>NUCLEOTIDE SEQUENCE [LARGE SCALE GENOMIC DNA]</scope>
    <source>
        <strain evidence="3">CG1_02_41_21</strain>
    </source>
</reference>
<dbReference type="Proteomes" id="UP000182860">
    <property type="component" value="Unassembled WGS sequence"/>
</dbReference>
<accession>A0A1J4T7H1</accession>
<dbReference type="AlphaFoldDB" id="A0A1J4T7H1"/>
<evidence type="ECO:0000313" key="4">
    <source>
        <dbReference type="Proteomes" id="UP000182860"/>
    </source>
</evidence>